<dbReference type="AlphaFoldDB" id="A0A0K1PAU5"/>
<keyword evidence="3" id="KW-1185">Reference proteome</keyword>
<reference evidence="2 3" key="1">
    <citation type="submission" date="2015-08" db="EMBL/GenBank/DDBJ databases">
        <authorList>
            <person name="Babu N.S."/>
            <person name="Beckwith C.J."/>
            <person name="Beseler K.G."/>
            <person name="Brison A."/>
            <person name="Carone J.V."/>
            <person name="Caskin T.P."/>
            <person name="Diamond M."/>
            <person name="Durham M.E."/>
            <person name="Foxe J.M."/>
            <person name="Go M."/>
            <person name="Henderson B.A."/>
            <person name="Jones I.B."/>
            <person name="McGettigan J.A."/>
            <person name="Micheletti S.J."/>
            <person name="Nasrallah M.E."/>
            <person name="Ortiz D."/>
            <person name="Piller C.R."/>
            <person name="Privatt S.R."/>
            <person name="Schneider S.L."/>
            <person name="Sharp S."/>
            <person name="Smith T.C."/>
            <person name="Stanton J.D."/>
            <person name="Ullery H.E."/>
            <person name="Wilson R.J."/>
            <person name="Serrano M.G."/>
            <person name="Buck G."/>
            <person name="Lee V."/>
            <person name="Wang Y."/>
            <person name="Carvalho R."/>
            <person name="Voegtly L."/>
            <person name="Shi R."/>
            <person name="Duckworth R."/>
            <person name="Johnson A."/>
            <person name="Loviza R."/>
            <person name="Walstead R."/>
            <person name="Shah Z."/>
            <person name="Kiflezghi M."/>
            <person name="Wade K."/>
            <person name="Ball S.L."/>
            <person name="Bradley K.W."/>
            <person name="Asai D.J."/>
            <person name="Bowman C.A."/>
            <person name="Russell D.A."/>
            <person name="Pope W.H."/>
            <person name="Jacobs-Sera D."/>
            <person name="Hendrix R.W."/>
            <person name="Hatfull G.F."/>
        </authorList>
    </citation>
    <scope>NUCLEOTIDE SEQUENCE [LARGE SCALE GENOMIC DNA]</scope>
    <source>
        <strain evidence="2 3">DSM 27710</strain>
    </source>
</reference>
<evidence type="ECO:0000256" key="1">
    <source>
        <dbReference type="SAM" id="MobiDB-lite"/>
    </source>
</evidence>
<evidence type="ECO:0000313" key="2">
    <source>
        <dbReference type="EMBL" id="AKU90663.1"/>
    </source>
</evidence>
<accession>A0A0K1PAU5</accession>
<feature type="region of interest" description="Disordered" evidence="1">
    <location>
        <begin position="1"/>
        <end position="41"/>
    </location>
</feature>
<sequence>MEAGPGARRELNGGARCRDDRCARTTRFRSPTRPGPPRGGR</sequence>
<feature type="compositionally biased region" description="Basic and acidic residues" evidence="1">
    <location>
        <begin position="7"/>
        <end position="23"/>
    </location>
</feature>
<proteinExistence type="predicted"/>
<organism evidence="2 3">
    <name type="scientific">Vulgatibacter incomptus</name>
    <dbReference type="NCBI Taxonomy" id="1391653"/>
    <lineage>
        <taxon>Bacteria</taxon>
        <taxon>Pseudomonadati</taxon>
        <taxon>Myxococcota</taxon>
        <taxon>Myxococcia</taxon>
        <taxon>Myxococcales</taxon>
        <taxon>Cystobacterineae</taxon>
        <taxon>Vulgatibacteraceae</taxon>
        <taxon>Vulgatibacter</taxon>
    </lineage>
</organism>
<gene>
    <name evidence="2" type="ORF">AKJ08_1050</name>
</gene>
<dbReference type="KEGG" id="vin:AKJ08_1050"/>
<name>A0A0K1PAU5_9BACT</name>
<dbReference type="Proteomes" id="UP000055590">
    <property type="component" value="Chromosome"/>
</dbReference>
<dbReference type="EMBL" id="CP012332">
    <property type="protein sequence ID" value="AKU90663.1"/>
    <property type="molecule type" value="Genomic_DNA"/>
</dbReference>
<evidence type="ECO:0000313" key="3">
    <source>
        <dbReference type="Proteomes" id="UP000055590"/>
    </source>
</evidence>
<protein>
    <submittedName>
        <fullName evidence="2">Uncharacterized protein</fullName>
    </submittedName>
</protein>